<keyword evidence="2" id="KW-1185">Reference proteome</keyword>
<evidence type="ECO:0000313" key="2">
    <source>
        <dbReference type="Proteomes" id="UP000007305"/>
    </source>
</evidence>
<reference evidence="1" key="2">
    <citation type="submission" date="2019-07" db="EMBL/GenBank/DDBJ databases">
        <authorList>
            <person name="Seetharam A."/>
            <person name="Woodhouse M."/>
            <person name="Cannon E."/>
        </authorList>
    </citation>
    <scope>NUCLEOTIDE SEQUENCE [LARGE SCALE GENOMIC DNA]</scope>
    <source>
        <strain evidence="1">cv. B73</strain>
    </source>
</reference>
<proteinExistence type="predicted"/>
<protein>
    <submittedName>
        <fullName evidence="1">Uncharacterized protein</fullName>
    </submittedName>
</protein>
<reference evidence="2" key="1">
    <citation type="journal article" date="2009" name="Science">
        <title>The B73 maize genome: complexity, diversity, and dynamics.</title>
        <authorList>
            <person name="Schnable P.S."/>
            <person name="Ware D."/>
            <person name="Fulton R.S."/>
            <person name="Stein J.C."/>
            <person name="Wei F."/>
            <person name="Pasternak S."/>
            <person name="Liang C."/>
            <person name="Zhang J."/>
            <person name="Fulton L."/>
            <person name="Graves T.A."/>
            <person name="Minx P."/>
            <person name="Reily A.D."/>
            <person name="Courtney L."/>
            <person name="Kruchowski S.S."/>
            <person name="Tomlinson C."/>
            <person name="Strong C."/>
            <person name="Delehaunty K."/>
            <person name="Fronick C."/>
            <person name="Courtney B."/>
            <person name="Rock S.M."/>
            <person name="Belter E."/>
            <person name="Du F."/>
            <person name="Kim K."/>
            <person name="Abbott R.M."/>
            <person name="Cotton M."/>
            <person name="Levy A."/>
            <person name="Marchetto P."/>
            <person name="Ochoa K."/>
            <person name="Jackson S.M."/>
            <person name="Gillam B."/>
            <person name="Chen W."/>
            <person name="Yan L."/>
            <person name="Higginbotham J."/>
            <person name="Cardenas M."/>
            <person name="Waligorski J."/>
            <person name="Applebaum E."/>
            <person name="Phelps L."/>
            <person name="Falcone J."/>
            <person name="Kanchi K."/>
            <person name="Thane T."/>
            <person name="Scimone A."/>
            <person name="Thane N."/>
            <person name="Henke J."/>
            <person name="Wang T."/>
            <person name="Ruppert J."/>
            <person name="Shah N."/>
            <person name="Rotter K."/>
            <person name="Hodges J."/>
            <person name="Ingenthron E."/>
            <person name="Cordes M."/>
            <person name="Kohlberg S."/>
            <person name="Sgro J."/>
            <person name="Delgado B."/>
            <person name="Mead K."/>
            <person name="Chinwalla A."/>
            <person name="Leonard S."/>
            <person name="Crouse K."/>
            <person name="Collura K."/>
            <person name="Kudrna D."/>
            <person name="Currie J."/>
            <person name="He R."/>
            <person name="Angelova A."/>
            <person name="Rajasekar S."/>
            <person name="Mueller T."/>
            <person name="Lomeli R."/>
            <person name="Scara G."/>
            <person name="Ko A."/>
            <person name="Delaney K."/>
            <person name="Wissotski M."/>
            <person name="Lopez G."/>
            <person name="Campos D."/>
            <person name="Braidotti M."/>
            <person name="Ashley E."/>
            <person name="Golser W."/>
            <person name="Kim H."/>
            <person name="Lee S."/>
            <person name="Lin J."/>
            <person name="Dujmic Z."/>
            <person name="Kim W."/>
            <person name="Talag J."/>
            <person name="Zuccolo A."/>
            <person name="Fan C."/>
            <person name="Sebastian A."/>
            <person name="Kramer M."/>
            <person name="Spiegel L."/>
            <person name="Nascimento L."/>
            <person name="Zutavern T."/>
            <person name="Miller B."/>
            <person name="Ambroise C."/>
            <person name="Muller S."/>
            <person name="Spooner W."/>
            <person name="Narechania A."/>
            <person name="Ren L."/>
            <person name="Wei S."/>
            <person name="Kumari S."/>
            <person name="Faga B."/>
            <person name="Levy M.J."/>
            <person name="McMahan L."/>
            <person name="Van Buren P."/>
            <person name="Vaughn M.W."/>
            <person name="Ying K."/>
            <person name="Yeh C.-T."/>
            <person name="Emrich S.J."/>
            <person name="Jia Y."/>
            <person name="Kalyanaraman A."/>
            <person name="Hsia A.-P."/>
            <person name="Barbazuk W.B."/>
            <person name="Baucom R.S."/>
            <person name="Brutnell T.P."/>
            <person name="Carpita N.C."/>
            <person name="Chaparro C."/>
            <person name="Chia J.-M."/>
            <person name="Deragon J.-M."/>
            <person name="Estill J.C."/>
            <person name="Fu Y."/>
            <person name="Jeddeloh J.A."/>
            <person name="Han Y."/>
            <person name="Lee H."/>
            <person name="Li P."/>
            <person name="Lisch D.R."/>
            <person name="Liu S."/>
            <person name="Liu Z."/>
            <person name="Nagel D.H."/>
            <person name="McCann M.C."/>
            <person name="SanMiguel P."/>
            <person name="Myers A.M."/>
            <person name="Nettleton D."/>
            <person name="Nguyen J."/>
            <person name="Penning B.W."/>
            <person name="Ponnala L."/>
            <person name="Schneider K.L."/>
            <person name="Schwartz D.C."/>
            <person name="Sharma A."/>
            <person name="Soderlund C."/>
            <person name="Springer N.M."/>
            <person name="Sun Q."/>
            <person name="Wang H."/>
            <person name="Waterman M."/>
            <person name="Westerman R."/>
            <person name="Wolfgruber T.K."/>
            <person name="Yang L."/>
            <person name="Yu Y."/>
            <person name="Zhang L."/>
            <person name="Zhou S."/>
            <person name="Zhu Q."/>
            <person name="Bennetzen J.L."/>
            <person name="Dawe R.K."/>
            <person name="Jiang J."/>
            <person name="Jiang N."/>
            <person name="Presting G.G."/>
            <person name="Wessler S.R."/>
            <person name="Aluru S."/>
            <person name="Martienssen R.A."/>
            <person name="Clifton S.W."/>
            <person name="McCombie W.R."/>
            <person name="Wing R.A."/>
            <person name="Wilson R.K."/>
        </authorList>
    </citation>
    <scope>NUCLEOTIDE SEQUENCE [LARGE SCALE GENOMIC DNA]</scope>
    <source>
        <strain evidence="2">cv. B73</strain>
    </source>
</reference>
<dbReference type="OrthoDB" id="1093005at2759"/>
<dbReference type="Gramene" id="Zm00001eb165220_T001">
    <property type="protein sequence ID" value="Zm00001eb165220_P001"/>
    <property type="gene ID" value="Zm00001eb165220"/>
</dbReference>
<dbReference type="GeneID" id="103652710"/>
<dbReference type="RefSeq" id="XP_008677884.1">
    <property type="nucleotide sequence ID" value="XM_008679662.2"/>
</dbReference>
<dbReference type="EnsemblPlants" id="Zm00001eb165220_T001">
    <property type="protein sequence ID" value="Zm00001eb165220_P001"/>
    <property type="gene ID" value="Zm00001eb165220"/>
</dbReference>
<dbReference type="KEGG" id="zma:103652710"/>
<reference evidence="1" key="3">
    <citation type="submission" date="2021-05" db="UniProtKB">
        <authorList>
            <consortium name="EnsemblPlants"/>
        </authorList>
    </citation>
    <scope>IDENTIFICATION</scope>
    <source>
        <strain evidence="1">cv. B73</strain>
    </source>
</reference>
<dbReference type="AlphaFoldDB" id="A0A804NJJ1"/>
<accession>A0A804NJJ1</accession>
<name>A0A804NJJ1_MAIZE</name>
<organism evidence="1 2">
    <name type="scientific">Zea mays</name>
    <name type="common">Maize</name>
    <dbReference type="NCBI Taxonomy" id="4577"/>
    <lineage>
        <taxon>Eukaryota</taxon>
        <taxon>Viridiplantae</taxon>
        <taxon>Streptophyta</taxon>
        <taxon>Embryophyta</taxon>
        <taxon>Tracheophyta</taxon>
        <taxon>Spermatophyta</taxon>
        <taxon>Magnoliopsida</taxon>
        <taxon>Liliopsida</taxon>
        <taxon>Poales</taxon>
        <taxon>Poaceae</taxon>
        <taxon>PACMAD clade</taxon>
        <taxon>Panicoideae</taxon>
        <taxon>Andropogonodae</taxon>
        <taxon>Andropogoneae</taxon>
        <taxon>Tripsacinae</taxon>
        <taxon>Zea</taxon>
    </lineage>
</organism>
<dbReference type="InParanoid" id="A0A804NJJ1"/>
<gene>
    <name evidence="1" type="primary">LOC103652710</name>
</gene>
<sequence length="110" mass="12059">MPVAETATVFLETSLGTRLVVCFPARATTVADLKRQESTEHAACFPRIGPIAVTSLQIELDGSWFLLTDSMVVEAALEWVKGPRRLLVEAHELLPHPVARKDANCQVCNC</sequence>
<evidence type="ECO:0000313" key="1">
    <source>
        <dbReference type="EnsemblPlants" id="Zm00001eb165220_P001"/>
    </source>
</evidence>
<dbReference type="Proteomes" id="UP000007305">
    <property type="component" value="Chromosome 4"/>
</dbReference>